<dbReference type="SUPFAM" id="SSF56112">
    <property type="entry name" value="Protein kinase-like (PK-like)"/>
    <property type="match status" value="1"/>
</dbReference>
<feature type="binding site" evidence="7">
    <location>
        <position position="170"/>
    </location>
    <ligand>
        <name>ATP</name>
        <dbReference type="ChEBI" id="CHEBI:30616"/>
    </ligand>
</feature>
<keyword evidence="2" id="KW-0723">Serine/threonine-protein kinase</keyword>
<dbReference type="PANTHER" id="PTHR24056">
    <property type="entry name" value="CELL DIVISION PROTEIN KINASE"/>
    <property type="match status" value="1"/>
</dbReference>
<protein>
    <recommendedName>
        <fullName evidence="9">Protein kinase domain-containing protein</fullName>
    </recommendedName>
</protein>
<organism evidence="10 11">
    <name type="scientific">Vicia faba</name>
    <name type="common">Broad bean</name>
    <name type="synonym">Faba vulgaris</name>
    <dbReference type="NCBI Taxonomy" id="3906"/>
    <lineage>
        <taxon>Eukaryota</taxon>
        <taxon>Viridiplantae</taxon>
        <taxon>Streptophyta</taxon>
        <taxon>Embryophyta</taxon>
        <taxon>Tracheophyta</taxon>
        <taxon>Spermatophyta</taxon>
        <taxon>Magnoliopsida</taxon>
        <taxon>eudicotyledons</taxon>
        <taxon>Gunneridae</taxon>
        <taxon>Pentapetalae</taxon>
        <taxon>rosids</taxon>
        <taxon>fabids</taxon>
        <taxon>Fabales</taxon>
        <taxon>Fabaceae</taxon>
        <taxon>Papilionoideae</taxon>
        <taxon>50 kb inversion clade</taxon>
        <taxon>NPAAA clade</taxon>
        <taxon>Hologalegina</taxon>
        <taxon>IRL clade</taxon>
        <taxon>Fabeae</taxon>
        <taxon>Vicia</taxon>
    </lineage>
</organism>
<feature type="region of interest" description="Disordered" evidence="8">
    <location>
        <begin position="501"/>
        <end position="523"/>
    </location>
</feature>
<feature type="region of interest" description="Disordered" evidence="8">
    <location>
        <begin position="448"/>
        <end position="476"/>
    </location>
</feature>
<dbReference type="FunFam" id="3.30.200.20:FF:000021">
    <property type="entry name" value="probable serine/threonine-protein kinase At1g54610"/>
    <property type="match status" value="1"/>
</dbReference>
<feature type="compositionally biased region" description="Polar residues" evidence="8">
    <location>
        <begin position="571"/>
        <end position="590"/>
    </location>
</feature>
<evidence type="ECO:0000256" key="7">
    <source>
        <dbReference type="PROSITE-ProRule" id="PRU10141"/>
    </source>
</evidence>
<reference evidence="10 11" key="1">
    <citation type="submission" date="2023-01" db="EMBL/GenBank/DDBJ databases">
        <authorList>
            <person name="Kreplak J."/>
        </authorList>
    </citation>
    <scope>NUCLEOTIDE SEQUENCE [LARGE SCALE GENOMIC DNA]</scope>
</reference>
<dbReference type="GO" id="GO:0005634">
    <property type="term" value="C:nucleus"/>
    <property type="evidence" value="ECO:0007669"/>
    <property type="project" value="TreeGrafter"/>
</dbReference>
<feature type="compositionally biased region" description="Basic and acidic residues" evidence="8">
    <location>
        <begin position="631"/>
        <end position="646"/>
    </location>
</feature>
<keyword evidence="3" id="KW-0808">Transferase</keyword>
<dbReference type="CDD" id="cd07840">
    <property type="entry name" value="STKc_CDK9_like"/>
    <property type="match status" value="1"/>
</dbReference>
<keyword evidence="6 7" id="KW-0067">ATP-binding</keyword>
<evidence type="ECO:0000256" key="4">
    <source>
        <dbReference type="ARBA" id="ARBA00022741"/>
    </source>
</evidence>
<feature type="region of interest" description="Disordered" evidence="8">
    <location>
        <begin position="1"/>
        <end position="27"/>
    </location>
</feature>
<feature type="compositionally biased region" description="Basic and acidic residues" evidence="8">
    <location>
        <begin position="668"/>
        <end position="681"/>
    </location>
</feature>
<keyword evidence="4 7" id="KW-0547">Nucleotide-binding</keyword>
<dbReference type="GO" id="GO:0032968">
    <property type="term" value="P:positive regulation of transcription elongation by RNA polymerase II"/>
    <property type="evidence" value="ECO:0007669"/>
    <property type="project" value="TreeGrafter"/>
</dbReference>
<dbReference type="Gene3D" id="3.30.200.20">
    <property type="entry name" value="Phosphorylase Kinase, domain 1"/>
    <property type="match status" value="1"/>
</dbReference>
<dbReference type="Proteomes" id="UP001157006">
    <property type="component" value="Chromosome 1S"/>
</dbReference>
<dbReference type="AlphaFoldDB" id="A0AAV0Z3F3"/>
<evidence type="ECO:0000256" key="5">
    <source>
        <dbReference type="ARBA" id="ARBA00022777"/>
    </source>
</evidence>
<evidence type="ECO:0000313" key="11">
    <source>
        <dbReference type="Proteomes" id="UP001157006"/>
    </source>
</evidence>
<feature type="domain" description="Protein kinase" evidence="9">
    <location>
        <begin position="141"/>
        <end position="425"/>
    </location>
</feature>
<dbReference type="Pfam" id="PF00069">
    <property type="entry name" value="Pkinase"/>
    <property type="match status" value="1"/>
</dbReference>
<evidence type="ECO:0000256" key="1">
    <source>
        <dbReference type="ARBA" id="ARBA00006485"/>
    </source>
</evidence>
<accession>A0AAV0Z3F3</accession>
<keyword evidence="11" id="KW-1185">Reference proteome</keyword>
<dbReference type="InterPro" id="IPR000719">
    <property type="entry name" value="Prot_kinase_dom"/>
</dbReference>
<dbReference type="PROSITE" id="PS00107">
    <property type="entry name" value="PROTEIN_KINASE_ATP"/>
    <property type="match status" value="1"/>
</dbReference>
<dbReference type="PROSITE" id="PS00108">
    <property type="entry name" value="PROTEIN_KINASE_ST"/>
    <property type="match status" value="1"/>
</dbReference>
<feature type="region of interest" description="Disordered" evidence="8">
    <location>
        <begin position="565"/>
        <end position="681"/>
    </location>
</feature>
<dbReference type="PROSITE" id="PS50011">
    <property type="entry name" value="PROTEIN_KINASE_DOM"/>
    <property type="match status" value="1"/>
</dbReference>
<dbReference type="Gene3D" id="1.10.510.10">
    <property type="entry name" value="Transferase(Phosphotransferase) domain 1"/>
    <property type="match status" value="1"/>
</dbReference>
<keyword evidence="5" id="KW-0418">Kinase</keyword>
<dbReference type="InterPro" id="IPR008271">
    <property type="entry name" value="Ser/Thr_kinase_AS"/>
</dbReference>
<dbReference type="GO" id="GO:0005524">
    <property type="term" value="F:ATP binding"/>
    <property type="evidence" value="ECO:0007669"/>
    <property type="project" value="UniProtKB-UniRule"/>
</dbReference>
<sequence length="681" mass="76271">MGCVHSKKSAVVDSKEGLTSSSKRNVERNVDMNVSRLNTKKNVDGVLKKDELLGGVCARVSLNDDKEADGSARLYGDGDKNEKKKKMEKTELAVVVDYPSFGGRVPKGLEGEQVAAGWPTWLSSVAGEVIHGWIPRSASTFEKYDKIGQGTYSTVFKARDLTTQKIVALKRVRFDNLDHESVNFMAREIIFLRRLDHPNIIKLEGLITSPTSRSMYLVFEYMEHDLTGLATAPGVKFSEPQVKCYMKQLLNGLDHCHSRGVLHRDIKGSNLLIDNKGILKIADFGLANFFGPDHSAPLTSRVVTLWYRPPELLLGSSNYGVEVDMWSTGCILGELYYGRPILPGKTEVEQLHRIFKLCGSPSVDYWRKLRLPHSTVFRPPHHYRNCVADTFKEFPSAATKLIETLLSLDPILRGTAATALNNEFFSLEPVACDPSELPKYPPSKEIHTKMREESTRRHKALGEKEQKVGPRVRQENETKSFVLSKGNADARISMEHEQRFPNMTGQDGLFSRPRESVSGLLDSPRKQSADIIETVNYFSGPLYQKPSHSGLLVPGLGRHRVGKEAGEQPLPVSNNVNRSKYSKPSPTLFSGNRKENPAPLRPRDTIQVPKSLGLSNGSESKRPHDKKGHSQKTDLSKTGNGKDRHASSKNNLYMIGPLKFPSNNMRQMIKERDRKPQEYSR</sequence>
<evidence type="ECO:0000256" key="6">
    <source>
        <dbReference type="ARBA" id="ARBA00022840"/>
    </source>
</evidence>
<dbReference type="FunFam" id="1.10.510.10:FF:000043">
    <property type="entry name" value="probable serine/threonine-protein kinase At1g54610"/>
    <property type="match status" value="1"/>
</dbReference>
<evidence type="ECO:0000313" key="10">
    <source>
        <dbReference type="EMBL" id="CAI8592596.1"/>
    </source>
</evidence>
<dbReference type="SMART" id="SM00220">
    <property type="entry name" value="S_TKc"/>
    <property type="match status" value="1"/>
</dbReference>
<dbReference type="InterPro" id="IPR011009">
    <property type="entry name" value="Kinase-like_dom_sf"/>
</dbReference>
<feature type="compositionally biased region" description="Basic and acidic residues" evidence="8">
    <location>
        <begin position="592"/>
        <end position="604"/>
    </location>
</feature>
<proteinExistence type="inferred from homology"/>
<dbReference type="PANTHER" id="PTHR24056:SF401">
    <property type="entry name" value="CYCLIN-DEPENDENT KINASE"/>
    <property type="match status" value="1"/>
</dbReference>
<dbReference type="InterPro" id="IPR050108">
    <property type="entry name" value="CDK"/>
</dbReference>
<dbReference type="EMBL" id="OX451735">
    <property type="protein sequence ID" value="CAI8592596.1"/>
    <property type="molecule type" value="Genomic_DNA"/>
</dbReference>
<gene>
    <name evidence="10" type="ORF">VFH_I047680</name>
</gene>
<comment type="similarity">
    <text evidence="1">Belongs to the protein kinase superfamily. CMGC Ser/Thr protein kinase family. CDC2/CDKX subfamily.</text>
</comment>
<dbReference type="GO" id="GO:0008353">
    <property type="term" value="F:RNA polymerase II CTD heptapeptide repeat kinase activity"/>
    <property type="evidence" value="ECO:0007669"/>
    <property type="project" value="TreeGrafter"/>
</dbReference>
<evidence type="ECO:0000256" key="3">
    <source>
        <dbReference type="ARBA" id="ARBA00022679"/>
    </source>
</evidence>
<evidence type="ECO:0000256" key="8">
    <source>
        <dbReference type="SAM" id="MobiDB-lite"/>
    </source>
</evidence>
<name>A0AAV0Z3F3_VICFA</name>
<evidence type="ECO:0000259" key="9">
    <source>
        <dbReference type="PROSITE" id="PS50011"/>
    </source>
</evidence>
<evidence type="ECO:0000256" key="2">
    <source>
        <dbReference type="ARBA" id="ARBA00022527"/>
    </source>
</evidence>
<dbReference type="GO" id="GO:0000307">
    <property type="term" value="C:cyclin-dependent protein kinase holoenzyme complex"/>
    <property type="evidence" value="ECO:0007669"/>
    <property type="project" value="TreeGrafter"/>
</dbReference>
<dbReference type="InterPro" id="IPR017441">
    <property type="entry name" value="Protein_kinase_ATP_BS"/>
</dbReference>